<feature type="non-terminal residue" evidence="3">
    <location>
        <position position="1"/>
    </location>
</feature>
<protein>
    <submittedName>
        <fullName evidence="3">Uncharacterized protein</fullName>
    </submittedName>
</protein>
<reference evidence="3" key="2">
    <citation type="submission" date="2023-05" db="EMBL/GenBank/DDBJ databases">
        <authorList>
            <consortium name="Lawrence Berkeley National Laboratory"/>
            <person name="Steindorff A."/>
            <person name="Hensen N."/>
            <person name="Bonometti L."/>
            <person name="Westerberg I."/>
            <person name="Brannstrom I.O."/>
            <person name="Guillou S."/>
            <person name="Cros-Aarteil S."/>
            <person name="Calhoun S."/>
            <person name="Haridas S."/>
            <person name="Kuo A."/>
            <person name="Mondo S."/>
            <person name="Pangilinan J."/>
            <person name="Riley R."/>
            <person name="Labutti K."/>
            <person name="Andreopoulos B."/>
            <person name="Lipzen A."/>
            <person name="Chen C."/>
            <person name="Yanf M."/>
            <person name="Daum C."/>
            <person name="Ng V."/>
            <person name="Clum A."/>
            <person name="Ohm R."/>
            <person name="Martin F."/>
            <person name="Silar P."/>
            <person name="Natvig D."/>
            <person name="Lalanne C."/>
            <person name="Gautier V."/>
            <person name="Ament-Velasquez S.L."/>
            <person name="Kruys A."/>
            <person name="Hutchinson M.I."/>
            <person name="Powell A.J."/>
            <person name="Barry K."/>
            <person name="Miller A.N."/>
            <person name="Grigoriev I.V."/>
            <person name="Debuchy R."/>
            <person name="Gladieux P."/>
            <person name="Thoren M.H."/>
            <person name="Johannesson H."/>
        </authorList>
    </citation>
    <scope>NUCLEOTIDE SEQUENCE</scope>
    <source>
        <strain evidence="3">CBS 538.74</strain>
    </source>
</reference>
<proteinExistence type="predicted"/>
<keyword evidence="4" id="KW-1185">Reference proteome</keyword>
<keyword evidence="2" id="KW-0472">Membrane</keyword>
<comment type="caution">
    <text evidence="3">The sequence shown here is derived from an EMBL/GenBank/DDBJ whole genome shotgun (WGS) entry which is preliminary data.</text>
</comment>
<feature type="compositionally biased region" description="Low complexity" evidence="1">
    <location>
        <begin position="263"/>
        <end position="275"/>
    </location>
</feature>
<dbReference type="AlphaFoldDB" id="A0AAN6VUQ5"/>
<keyword evidence="2" id="KW-0812">Transmembrane</keyword>
<dbReference type="Proteomes" id="UP001302745">
    <property type="component" value="Unassembled WGS sequence"/>
</dbReference>
<evidence type="ECO:0000256" key="1">
    <source>
        <dbReference type="SAM" id="MobiDB-lite"/>
    </source>
</evidence>
<feature type="region of interest" description="Disordered" evidence="1">
    <location>
        <begin position="225"/>
        <end position="300"/>
    </location>
</feature>
<dbReference type="EMBL" id="MU856841">
    <property type="protein sequence ID" value="KAK4158178.1"/>
    <property type="molecule type" value="Genomic_DNA"/>
</dbReference>
<feature type="compositionally biased region" description="Low complexity" evidence="1">
    <location>
        <begin position="203"/>
        <end position="213"/>
    </location>
</feature>
<evidence type="ECO:0000256" key="2">
    <source>
        <dbReference type="SAM" id="Phobius"/>
    </source>
</evidence>
<evidence type="ECO:0000313" key="3">
    <source>
        <dbReference type="EMBL" id="KAK4158178.1"/>
    </source>
</evidence>
<reference evidence="3" key="1">
    <citation type="journal article" date="2023" name="Mol. Phylogenet. Evol.">
        <title>Genome-scale phylogeny and comparative genomics of the fungal order Sordariales.</title>
        <authorList>
            <person name="Hensen N."/>
            <person name="Bonometti L."/>
            <person name="Westerberg I."/>
            <person name="Brannstrom I.O."/>
            <person name="Guillou S."/>
            <person name="Cros-Aarteil S."/>
            <person name="Calhoun S."/>
            <person name="Haridas S."/>
            <person name="Kuo A."/>
            <person name="Mondo S."/>
            <person name="Pangilinan J."/>
            <person name="Riley R."/>
            <person name="LaButti K."/>
            <person name="Andreopoulos B."/>
            <person name="Lipzen A."/>
            <person name="Chen C."/>
            <person name="Yan M."/>
            <person name="Daum C."/>
            <person name="Ng V."/>
            <person name="Clum A."/>
            <person name="Steindorff A."/>
            <person name="Ohm R.A."/>
            <person name="Martin F."/>
            <person name="Silar P."/>
            <person name="Natvig D.O."/>
            <person name="Lalanne C."/>
            <person name="Gautier V."/>
            <person name="Ament-Velasquez S.L."/>
            <person name="Kruys A."/>
            <person name="Hutchinson M.I."/>
            <person name="Powell A.J."/>
            <person name="Barry K."/>
            <person name="Miller A.N."/>
            <person name="Grigoriev I.V."/>
            <person name="Debuchy R."/>
            <person name="Gladieux P."/>
            <person name="Hiltunen Thoren M."/>
            <person name="Johannesson H."/>
        </authorList>
    </citation>
    <scope>NUCLEOTIDE SEQUENCE</scope>
    <source>
        <strain evidence="3">CBS 538.74</strain>
    </source>
</reference>
<accession>A0AAN6VUQ5</accession>
<evidence type="ECO:0000313" key="4">
    <source>
        <dbReference type="Proteomes" id="UP001302745"/>
    </source>
</evidence>
<feature type="region of interest" description="Disordered" evidence="1">
    <location>
        <begin position="186"/>
        <end position="213"/>
    </location>
</feature>
<organism evidence="3 4">
    <name type="scientific">Chaetomidium leptoderma</name>
    <dbReference type="NCBI Taxonomy" id="669021"/>
    <lineage>
        <taxon>Eukaryota</taxon>
        <taxon>Fungi</taxon>
        <taxon>Dikarya</taxon>
        <taxon>Ascomycota</taxon>
        <taxon>Pezizomycotina</taxon>
        <taxon>Sordariomycetes</taxon>
        <taxon>Sordariomycetidae</taxon>
        <taxon>Sordariales</taxon>
        <taxon>Chaetomiaceae</taxon>
        <taxon>Chaetomidium</taxon>
    </lineage>
</organism>
<gene>
    <name evidence="3" type="ORF">C8A00DRAFT_11064</name>
</gene>
<keyword evidence="2" id="KW-1133">Transmembrane helix</keyword>
<name>A0AAN6VUQ5_9PEZI</name>
<sequence length="336" mass="34042">VESSETWGQVSFSDTPRIQPNDLGSLLYFQAKWSDGLSYSRPFAVVQDGRRFEQLSGGQFSNPAPYKEESGGAPGLKNDQTPTSTGSGNPTVTPGGLSGGEATTTPAAKSAGGGGGGGLSSGAVIGIAVACGVLGLILVFGLVWYLLRQRQQKKALLPVDSSYGGSGNRTDELMAEKEAAADVDVAPHSPYSDEGGGPGGAGPSSSSAAAAAAHSHGEAVAAGAVAVAAPSPPRPQQHLQDPPRSFTPYSDRLSASGSGGAAGAAAGTPSVRAASLAHTDDARASIPSPIPGRATPRGLTTPYAHLVEDGMTEDEIRRLEDEERQLDAAIEQAGRR</sequence>
<feature type="transmembrane region" description="Helical" evidence="2">
    <location>
        <begin position="123"/>
        <end position="147"/>
    </location>
</feature>
<feature type="compositionally biased region" description="Polar residues" evidence="1">
    <location>
        <begin position="78"/>
        <end position="92"/>
    </location>
</feature>
<feature type="region of interest" description="Disordered" evidence="1">
    <location>
        <begin position="56"/>
        <end position="115"/>
    </location>
</feature>